<dbReference type="PANTHER" id="PTHR45138">
    <property type="entry name" value="REGULATORY COMPONENTS OF SENSORY TRANSDUCTION SYSTEM"/>
    <property type="match status" value="1"/>
</dbReference>
<evidence type="ECO:0000313" key="3">
    <source>
        <dbReference type="EMBL" id="SHJ85848.1"/>
    </source>
</evidence>
<dbReference type="FunFam" id="3.30.70.270:FF:000001">
    <property type="entry name" value="Diguanylate cyclase domain protein"/>
    <property type="match status" value="1"/>
</dbReference>
<proteinExistence type="predicted"/>
<dbReference type="EMBL" id="FRAD01000008">
    <property type="protein sequence ID" value="SHJ85848.1"/>
    <property type="molecule type" value="Genomic_DNA"/>
</dbReference>
<dbReference type="InterPro" id="IPR050469">
    <property type="entry name" value="Diguanylate_Cyclase"/>
</dbReference>
<dbReference type="InterPro" id="IPR011990">
    <property type="entry name" value="TPR-like_helical_dom_sf"/>
</dbReference>
<accession>A0A1M6MQR4</accession>
<sequence>MDVINNKYRIVKKLNEYICYVTYLVYHISNEEKYYELSLLKNDSIPSSYLTDFERIVSSIKRIHTENIVSIIDYDIIQSIDGKLTDDIKYYYVCDYDDNQVDLSKISSLGSEKISEIFIDLCQSIALLHAKERVYENICFENLMLKEKNGNFKLVLRDMYSSKFIKYEKKYSSYEDLSELSRFRFQSSYDKDMCALGVLLVGLINGITNGKAAVEILRSYYENEVYNHVDSGNSYDKLMKLAFLMVFKKEIFSVRQAILKYNSIFNASYPVFKNLEPEQLNFDTELTSRQEYVDNVVESYNRFKIDNSAEKVYVLYGEEGIGKTKVLKSVAYYLQSMGERVFSNINKRMDSKDESISLNIISKMIENCPDDVMAQYEDTINDILVGMKNKSVLLQKNSSGTDKIRMIFINRAASFIREYCKARPIIIIIDDITSADDITVDLIKYICSMNCKVFIIMACRCEKLSMKSDFEKWITEPSIDNNVIKIQLKPVGRFESDKIVSQILGVKELPSHIGANIYERSKGNPLLIEETIKNLYVTKRIYTDKDTGMWRINTALSSVELTDIKDAAREQLKGLDAKEIYALQLLSIFKNPVSSKIIEVAKSKLEIYGKENYSKLINGNILEIVYDEDDYTVDFNNRYMKTAIRNTINKELHEYIAMITIGILEDIYNLGDISILDELIYQVDTVNDKKRIIKYNVENAHLCLQDNLENKALTYFDKALKAYNRGESDNLKINIMISMGRLYFKQFNFEMCQLIYKQAFEDNSKLNDRDTSVVILENLCNVYECTRNEKKLELYISKMENLLEDNCDNYNAAKICHLKATYHSYKNEIKQSKDLCLKALDIIKEDYDVLKAGIYNTLCYVYITIGHIEEALKTANMAIKYAVEYDNKLVLYKAYTNLTVIYCDYYQNAEKTVKYSKLAKDISEEYGEIINIIRAKNNLAISYFYGHEYDKAMRECKENRELMGDSESFYNIYCNVINCNCNVILEDICEAYDSYRIGRILYEKIGETEESNNKLEHYSIMMCFNLWIGDYENTFYYAEQCNKINLNDIIIFHNYIRIYEASANIFIGKKVYKNFQVINHNLKRITNYSYSLNIITRIAKHYVLRDREEEIIPFINLNLPQIEGKIEDNDKVDMCSYNLLKALVEDNYDKKIRILKGNLRLSRNKNLNESCYITALYMRKLYLNKEKLMDADICLCIAAISVRKLLNKCTNKCYETYTKAFNLEHYFKKIYSSDKYFVIKGKPVDSLYNLVHIDGVTLKMDSFRAQMKIRKFKNIYNYYDNYIINDFTSIVEMLNGDDYHNINVLNKYLSHTFFADKSVIVSNSDDRFQIVDNTEDNTQIDIKMDERLRRCKTTRQIVKEYEGDFVVTFCIPIIVSWEVMGDEHFINDRRKTNVKKDNLVGYIYIEINPIFESYVEKRIFKIGNVIKLAGIILDKINLKNSAFYDRLTGALTRKYLDITLKEALEESKKNRKKCSILMLDLDKFKYVNDNFGHQVGDKVLRETSELIRNKIRSADIFGRYGGEELLVVLPNSDKTAGVTCAEKLRKSIEESKMLGERRKVTVSIGVSCFPEDGQDSIELIEKADKALYIAKNRGRNQVVAWCDDFGRFSHGMQHLSSTVMKAVMQEEKRFSYVLEIIKLIKEARPVSEKIEKVITIISDVTESEFSNLFLVDSNECINQYIQVNDNLYQRNIKFNENLIRDVKNDKEGIFMVDWDNPFEVDPISNFPDWKSVIVSPVLYSERVLAIVYLIVSTKTKEFSYEDYSMVNLLLSMATPLFMEIGHQKI</sequence>
<evidence type="ECO:0000259" key="2">
    <source>
        <dbReference type="PROSITE" id="PS50887"/>
    </source>
</evidence>
<dbReference type="Gene3D" id="1.10.510.10">
    <property type="entry name" value="Transferase(Phosphotransferase) domain 1"/>
    <property type="match status" value="1"/>
</dbReference>
<comment type="subcellular location">
    <subcellularLocation>
        <location evidence="1">Membrane</location>
        <topology evidence="1">Single-pass membrane protein</topology>
    </subcellularLocation>
</comment>
<dbReference type="PROSITE" id="PS50887">
    <property type="entry name" value="GGDEF"/>
    <property type="match status" value="1"/>
</dbReference>
<dbReference type="InterPro" id="IPR027417">
    <property type="entry name" value="P-loop_NTPase"/>
</dbReference>
<dbReference type="Gene3D" id="3.30.450.40">
    <property type="match status" value="1"/>
</dbReference>
<gene>
    <name evidence="3" type="ORF">SAMN02745248_01124</name>
</gene>
<dbReference type="InterPro" id="IPR011009">
    <property type="entry name" value="Kinase-like_dom_sf"/>
</dbReference>
<dbReference type="GO" id="GO:0052621">
    <property type="term" value="F:diguanylate cyclase activity"/>
    <property type="evidence" value="ECO:0007669"/>
    <property type="project" value="TreeGrafter"/>
</dbReference>
<dbReference type="InterPro" id="IPR003593">
    <property type="entry name" value="AAA+_ATPase"/>
</dbReference>
<dbReference type="Gene3D" id="3.40.50.300">
    <property type="entry name" value="P-loop containing nucleotide triphosphate hydrolases"/>
    <property type="match status" value="1"/>
</dbReference>
<dbReference type="Gene3D" id="1.25.40.10">
    <property type="entry name" value="Tetratricopeptide repeat domain"/>
    <property type="match status" value="1"/>
</dbReference>
<dbReference type="InterPro" id="IPR029787">
    <property type="entry name" value="Nucleotide_cyclase"/>
</dbReference>
<dbReference type="SMART" id="SM00267">
    <property type="entry name" value="GGDEF"/>
    <property type="match status" value="1"/>
</dbReference>
<dbReference type="SMART" id="SM00028">
    <property type="entry name" value="TPR"/>
    <property type="match status" value="4"/>
</dbReference>
<dbReference type="InterPro" id="IPR029016">
    <property type="entry name" value="GAF-like_dom_sf"/>
</dbReference>
<dbReference type="SUPFAM" id="SSF55073">
    <property type="entry name" value="Nucleotide cyclase"/>
    <property type="match status" value="1"/>
</dbReference>
<dbReference type="NCBIfam" id="TIGR00254">
    <property type="entry name" value="GGDEF"/>
    <property type="match status" value="1"/>
</dbReference>
<dbReference type="Gene3D" id="3.30.70.270">
    <property type="match status" value="1"/>
</dbReference>
<name>A0A1M6MQR4_9CLOT</name>
<dbReference type="InterPro" id="IPR043128">
    <property type="entry name" value="Rev_trsase/Diguanyl_cyclase"/>
</dbReference>
<dbReference type="Pfam" id="PF00990">
    <property type="entry name" value="GGDEF"/>
    <property type="match status" value="1"/>
</dbReference>
<feature type="domain" description="GGDEF" evidence="2">
    <location>
        <begin position="1472"/>
        <end position="1603"/>
    </location>
</feature>
<dbReference type="SMART" id="SM00382">
    <property type="entry name" value="AAA"/>
    <property type="match status" value="1"/>
</dbReference>
<dbReference type="GO" id="GO:0005886">
    <property type="term" value="C:plasma membrane"/>
    <property type="evidence" value="ECO:0007669"/>
    <property type="project" value="TreeGrafter"/>
</dbReference>
<dbReference type="PANTHER" id="PTHR45138:SF9">
    <property type="entry name" value="DIGUANYLATE CYCLASE DGCM-RELATED"/>
    <property type="match status" value="1"/>
</dbReference>
<dbReference type="InterPro" id="IPR019734">
    <property type="entry name" value="TPR_rpt"/>
</dbReference>
<dbReference type="STRING" id="1121331.SAMN02745248_01124"/>
<evidence type="ECO:0000256" key="1">
    <source>
        <dbReference type="ARBA" id="ARBA00004167"/>
    </source>
</evidence>
<dbReference type="Gene3D" id="3.30.200.20">
    <property type="entry name" value="Phosphorylase Kinase, domain 1"/>
    <property type="match status" value="1"/>
</dbReference>
<dbReference type="RefSeq" id="WP_072903145.1">
    <property type="nucleotide sequence ID" value="NZ_FRAD01000008.1"/>
</dbReference>
<dbReference type="CDD" id="cd01949">
    <property type="entry name" value="GGDEF"/>
    <property type="match status" value="1"/>
</dbReference>
<organism evidence="3 4">
    <name type="scientific">Hathewaya proteolytica DSM 3090</name>
    <dbReference type="NCBI Taxonomy" id="1121331"/>
    <lineage>
        <taxon>Bacteria</taxon>
        <taxon>Bacillati</taxon>
        <taxon>Bacillota</taxon>
        <taxon>Clostridia</taxon>
        <taxon>Eubacteriales</taxon>
        <taxon>Clostridiaceae</taxon>
        <taxon>Hathewaya</taxon>
    </lineage>
</organism>
<dbReference type="SUPFAM" id="SSF55781">
    <property type="entry name" value="GAF domain-like"/>
    <property type="match status" value="1"/>
</dbReference>
<dbReference type="SUPFAM" id="SSF48452">
    <property type="entry name" value="TPR-like"/>
    <property type="match status" value="2"/>
</dbReference>
<dbReference type="Proteomes" id="UP000183952">
    <property type="component" value="Unassembled WGS sequence"/>
</dbReference>
<dbReference type="InterPro" id="IPR000160">
    <property type="entry name" value="GGDEF_dom"/>
</dbReference>
<dbReference type="SUPFAM" id="SSF52540">
    <property type="entry name" value="P-loop containing nucleoside triphosphate hydrolases"/>
    <property type="match status" value="1"/>
</dbReference>
<evidence type="ECO:0000313" key="4">
    <source>
        <dbReference type="Proteomes" id="UP000183952"/>
    </source>
</evidence>
<dbReference type="GO" id="GO:0043709">
    <property type="term" value="P:cell adhesion involved in single-species biofilm formation"/>
    <property type="evidence" value="ECO:0007669"/>
    <property type="project" value="TreeGrafter"/>
</dbReference>
<dbReference type="GO" id="GO:1902201">
    <property type="term" value="P:negative regulation of bacterial-type flagellum-dependent cell motility"/>
    <property type="evidence" value="ECO:0007669"/>
    <property type="project" value="TreeGrafter"/>
</dbReference>
<dbReference type="OrthoDB" id="9805474at2"/>
<keyword evidence="4" id="KW-1185">Reference proteome</keyword>
<protein>
    <submittedName>
        <fullName evidence="3">Diguanylate cyclase (GGDEF) domain-containing protein</fullName>
    </submittedName>
</protein>
<dbReference type="SUPFAM" id="SSF56112">
    <property type="entry name" value="Protein kinase-like (PK-like)"/>
    <property type="match status" value="1"/>
</dbReference>
<reference evidence="3 4" key="1">
    <citation type="submission" date="2016-11" db="EMBL/GenBank/DDBJ databases">
        <authorList>
            <person name="Jaros S."/>
            <person name="Januszkiewicz K."/>
            <person name="Wedrychowicz H."/>
        </authorList>
    </citation>
    <scope>NUCLEOTIDE SEQUENCE [LARGE SCALE GENOMIC DNA]</scope>
    <source>
        <strain evidence="3 4">DSM 3090</strain>
    </source>
</reference>